<dbReference type="PANTHER" id="PTHR12184">
    <property type="entry name" value="UBIQUINOL-CYTOCHROME C REDUCTASE COMPLEX ASSEMBLY FACTOR 1 FAMILY MEMBER"/>
    <property type="match status" value="1"/>
</dbReference>
<proteinExistence type="inferred from homology"/>
<organism evidence="5 6">
    <name type="scientific">Candidatus Viadribacter manganicus</name>
    <dbReference type="NCBI Taxonomy" id="1759059"/>
    <lineage>
        <taxon>Bacteria</taxon>
        <taxon>Pseudomonadati</taxon>
        <taxon>Pseudomonadota</taxon>
        <taxon>Alphaproteobacteria</taxon>
        <taxon>Hyphomonadales</taxon>
        <taxon>Hyphomonadaceae</taxon>
        <taxon>Candidatus Viadribacter</taxon>
    </lineage>
</organism>
<dbReference type="KEGG" id="cbot:ATE48_01100"/>
<dbReference type="InterPro" id="IPR021150">
    <property type="entry name" value="Ubiq_cyt_c_chap"/>
</dbReference>
<evidence type="ECO:0000256" key="2">
    <source>
        <dbReference type="ARBA" id="ARBA00006436"/>
    </source>
</evidence>
<dbReference type="Pfam" id="PF03981">
    <property type="entry name" value="Ubiq_cyt_C_chap"/>
    <property type="match status" value="1"/>
</dbReference>
<feature type="region of interest" description="Disordered" evidence="3">
    <location>
        <begin position="1"/>
        <end position="26"/>
    </location>
</feature>
<evidence type="ECO:0000259" key="4">
    <source>
        <dbReference type="Pfam" id="PF03981"/>
    </source>
</evidence>
<evidence type="ECO:0000256" key="3">
    <source>
        <dbReference type="SAM" id="MobiDB-lite"/>
    </source>
</evidence>
<feature type="domain" description="Ubiquinol-cytochrome c chaperone" evidence="4">
    <location>
        <begin position="61"/>
        <end position="185"/>
    </location>
</feature>
<comment type="similarity">
    <text evidence="1">Belongs to the CBP3 family.</text>
</comment>
<comment type="similarity">
    <text evidence="2">Belongs to the UPF0174 family.</text>
</comment>
<dbReference type="InterPro" id="IPR007129">
    <property type="entry name" value="Ubiqinol_cyt_c_chaperone_CPB3"/>
</dbReference>
<accession>A0A1B1ADI8</accession>
<dbReference type="AlphaFoldDB" id="A0A1B1ADI8"/>
<dbReference type="EMBL" id="CP013244">
    <property type="protein sequence ID" value="ANP44614.1"/>
    <property type="molecule type" value="Genomic_DNA"/>
</dbReference>
<name>A0A1B1ADI8_9PROT</name>
<evidence type="ECO:0000256" key="1">
    <source>
        <dbReference type="ARBA" id="ARBA00006407"/>
    </source>
</evidence>
<keyword evidence="6" id="KW-1185">Reference proteome</keyword>
<dbReference type="STRING" id="1759059.ATE48_01100"/>
<dbReference type="Proteomes" id="UP000092498">
    <property type="component" value="Chromosome"/>
</dbReference>
<dbReference type="InParanoid" id="A0A1B1ADI8"/>
<reference evidence="5 6" key="1">
    <citation type="submission" date="2015-11" db="EMBL/GenBank/DDBJ databases">
        <title>Whole-Genome Sequence of Candidatus Oderbacter manganicum from the National Park Lower Oder Valley, Germany.</title>
        <authorList>
            <person name="Braun B."/>
            <person name="Liere K."/>
            <person name="Szewzyk U."/>
        </authorList>
    </citation>
    <scope>NUCLEOTIDE SEQUENCE [LARGE SCALE GENOMIC DNA]</scope>
    <source>
        <strain evidence="5 6">OTSz_A_272</strain>
    </source>
</reference>
<dbReference type="PANTHER" id="PTHR12184:SF1">
    <property type="entry name" value="UBIQUINOL-CYTOCHROME-C REDUCTASE COMPLEX ASSEMBLY FACTOR 1"/>
    <property type="match status" value="1"/>
</dbReference>
<evidence type="ECO:0000313" key="6">
    <source>
        <dbReference type="Proteomes" id="UP000092498"/>
    </source>
</evidence>
<evidence type="ECO:0000313" key="5">
    <source>
        <dbReference type="EMBL" id="ANP44614.1"/>
    </source>
</evidence>
<protein>
    <recommendedName>
        <fullName evidence="4">Ubiquinol-cytochrome c chaperone domain-containing protein</fullName>
    </recommendedName>
</protein>
<sequence>MGIMPTGKRGTACRAGGQEGSTGQGMPIWPFHRSRAETDAGALLSAVTQASRRPELFGEDRVPDTMDGRFEVIALHGVLTILRLQSEPGARPLAQAFTDRLFSLIDAGLREAGTSDTAVPKRMHRLAGNFYGRLDAYGAALKDHARLEVALARNVWGLESHPFAGQLAQHVSKSARTHADAPISAMFAPEGWPAL</sequence>
<gene>
    <name evidence="5" type="ORF">ATE48_01100</name>
</gene>